<accession>A0A0C2ZSU4</accession>
<dbReference type="AlphaFoldDB" id="A0A0C2ZSU4"/>
<keyword evidence="2" id="KW-1185">Reference proteome</keyword>
<dbReference type="HOGENOM" id="CLU_1603702_0_0_1"/>
<organism evidence="1 2">
    <name type="scientific">Scleroderma citrinum Foug A</name>
    <dbReference type="NCBI Taxonomy" id="1036808"/>
    <lineage>
        <taxon>Eukaryota</taxon>
        <taxon>Fungi</taxon>
        <taxon>Dikarya</taxon>
        <taxon>Basidiomycota</taxon>
        <taxon>Agaricomycotina</taxon>
        <taxon>Agaricomycetes</taxon>
        <taxon>Agaricomycetidae</taxon>
        <taxon>Boletales</taxon>
        <taxon>Sclerodermatineae</taxon>
        <taxon>Sclerodermataceae</taxon>
        <taxon>Scleroderma</taxon>
    </lineage>
</organism>
<protein>
    <submittedName>
        <fullName evidence="1">Uncharacterized protein</fullName>
    </submittedName>
</protein>
<name>A0A0C2ZSU4_9AGAM</name>
<dbReference type="InParanoid" id="A0A0C2ZSU4"/>
<evidence type="ECO:0000313" key="1">
    <source>
        <dbReference type="EMBL" id="KIM55612.1"/>
    </source>
</evidence>
<reference evidence="2" key="2">
    <citation type="submission" date="2015-01" db="EMBL/GenBank/DDBJ databases">
        <title>Evolutionary Origins and Diversification of the Mycorrhizal Mutualists.</title>
        <authorList>
            <consortium name="DOE Joint Genome Institute"/>
            <consortium name="Mycorrhizal Genomics Consortium"/>
            <person name="Kohler A."/>
            <person name="Kuo A."/>
            <person name="Nagy L.G."/>
            <person name="Floudas D."/>
            <person name="Copeland A."/>
            <person name="Barry K.W."/>
            <person name="Cichocki N."/>
            <person name="Veneault-Fourrey C."/>
            <person name="LaButti K."/>
            <person name="Lindquist E.A."/>
            <person name="Lipzen A."/>
            <person name="Lundell T."/>
            <person name="Morin E."/>
            <person name="Murat C."/>
            <person name="Riley R."/>
            <person name="Ohm R."/>
            <person name="Sun H."/>
            <person name="Tunlid A."/>
            <person name="Henrissat B."/>
            <person name="Grigoriev I.V."/>
            <person name="Hibbett D.S."/>
            <person name="Martin F."/>
        </authorList>
    </citation>
    <scope>NUCLEOTIDE SEQUENCE [LARGE SCALE GENOMIC DNA]</scope>
    <source>
        <strain evidence="2">Foug A</strain>
    </source>
</reference>
<proteinExistence type="predicted"/>
<dbReference type="Proteomes" id="UP000053989">
    <property type="component" value="Unassembled WGS sequence"/>
</dbReference>
<evidence type="ECO:0000313" key="2">
    <source>
        <dbReference type="Proteomes" id="UP000053989"/>
    </source>
</evidence>
<dbReference type="EMBL" id="KN822131">
    <property type="protein sequence ID" value="KIM55612.1"/>
    <property type="molecule type" value="Genomic_DNA"/>
</dbReference>
<reference evidence="1 2" key="1">
    <citation type="submission" date="2014-04" db="EMBL/GenBank/DDBJ databases">
        <authorList>
            <consortium name="DOE Joint Genome Institute"/>
            <person name="Kuo A."/>
            <person name="Kohler A."/>
            <person name="Nagy L.G."/>
            <person name="Floudas D."/>
            <person name="Copeland A."/>
            <person name="Barry K.W."/>
            <person name="Cichocki N."/>
            <person name="Veneault-Fourrey C."/>
            <person name="LaButti K."/>
            <person name="Lindquist E.A."/>
            <person name="Lipzen A."/>
            <person name="Lundell T."/>
            <person name="Morin E."/>
            <person name="Murat C."/>
            <person name="Sun H."/>
            <person name="Tunlid A."/>
            <person name="Henrissat B."/>
            <person name="Grigoriev I.V."/>
            <person name="Hibbett D.S."/>
            <person name="Martin F."/>
            <person name="Nordberg H.P."/>
            <person name="Cantor M.N."/>
            <person name="Hua S.X."/>
        </authorList>
    </citation>
    <scope>NUCLEOTIDE SEQUENCE [LARGE SCALE GENOMIC DNA]</scope>
    <source>
        <strain evidence="1 2">Foug A</strain>
    </source>
</reference>
<sequence>MDSKTSEYMRQWNNTVMECKIAGQPVPCHYAEEYDTEVFVFKWHAALMSIADLVDEGERLGIDMPKLDGEMHAIFKRATSFYEQHRNKYDLLLRTMEDTGCHTSAGQPSKCTITSRPIGHMTTSKGPLLELEFHTKYLVLSFEGTTKKCDWLYKVSTCTTMQNPMK</sequence>
<gene>
    <name evidence="1" type="ORF">SCLCIDRAFT_10939</name>
</gene>